<gene>
    <name evidence="4" type="ORF">EV646_117115</name>
</gene>
<evidence type="ECO:0000313" key="5">
    <source>
        <dbReference type="Proteomes" id="UP000295573"/>
    </source>
</evidence>
<feature type="DNA-binding region" description="H-T-H motif" evidence="2">
    <location>
        <begin position="22"/>
        <end position="41"/>
    </location>
</feature>
<comment type="caution">
    <text evidence="4">The sequence shown here is derived from an EMBL/GenBank/DDBJ whole genome shotgun (WGS) entry which is preliminary data.</text>
</comment>
<keyword evidence="5" id="KW-1185">Reference proteome</keyword>
<dbReference type="Gene3D" id="1.10.357.10">
    <property type="entry name" value="Tetracycline Repressor, domain 2"/>
    <property type="match status" value="1"/>
</dbReference>
<evidence type="ECO:0000256" key="2">
    <source>
        <dbReference type="PROSITE-ProRule" id="PRU00335"/>
    </source>
</evidence>
<feature type="domain" description="HTH tetR-type" evidence="3">
    <location>
        <begin position="1"/>
        <end position="59"/>
    </location>
</feature>
<dbReference type="Pfam" id="PF00440">
    <property type="entry name" value="TetR_N"/>
    <property type="match status" value="1"/>
</dbReference>
<dbReference type="Gene3D" id="1.10.10.60">
    <property type="entry name" value="Homeodomain-like"/>
    <property type="match status" value="1"/>
</dbReference>
<dbReference type="PROSITE" id="PS50977">
    <property type="entry name" value="HTH_TETR_2"/>
    <property type="match status" value="1"/>
</dbReference>
<dbReference type="InterPro" id="IPR009057">
    <property type="entry name" value="Homeodomain-like_sf"/>
</dbReference>
<dbReference type="EMBL" id="SLWR01000017">
    <property type="protein sequence ID" value="TCO40574.1"/>
    <property type="molecule type" value="Genomic_DNA"/>
</dbReference>
<accession>A0A4R2I8A3</accession>
<name>A0A4R2I8A3_9ACTN</name>
<organism evidence="4 5">
    <name type="scientific">Kribbella antiqua</name>
    <dbReference type="NCBI Taxonomy" id="2512217"/>
    <lineage>
        <taxon>Bacteria</taxon>
        <taxon>Bacillati</taxon>
        <taxon>Actinomycetota</taxon>
        <taxon>Actinomycetes</taxon>
        <taxon>Propionibacteriales</taxon>
        <taxon>Kribbellaceae</taxon>
        <taxon>Kribbella</taxon>
    </lineage>
</organism>
<dbReference type="GO" id="GO:0003677">
    <property type="term" value="F:DNA binding"/>
    <property type="evidence" value="ECO:0007669"/>
    <property type="project" value="UniProtKB-UniRule"/>
</dbReference>
<dbReference type="InterPro" id="IPR036271">
    <property type="entry name" value="Tet_transcr_reg_TetR-rel_C_sf"/>
</dbReference>
<protein>
    <submittedName>
        <fullName evidence="4">TetR family transcriptional regulator</fullName>
    </submittedName>
</protein>
<dbReference type="RefSeq" id="WP_158291113.1">
    <property type="nucleotide sequence ID" value="NZ_SLWR01000017.1"/>
</dbReference>
<dbReference type="AlphaFoldDB" id="A0A4R2I8A3"/>
<dbReference type="InterPro" id="IPR001647">
    <property type="entry name" value="HTH_TetR"/>
</dbReference>
<dbReference type="SUPFAM" id="SSF46689">
    <property type="entry name" value="Homeodomain-like"/>
    <property type="match status" value="1"/>
</dbReference>
<keyword evidence="1 2" id="KW-0238">DNA-binding</keyword>
<evidence type="ECO:0000256" key="1">
    <source>
        <dbReference type="ARBA" id="ARBA00023125"/>
    </source>
</evidence>
<evidence type="ECO:0000313" key="4">
    <source>
        <dbReference type="EMBL" id="TCO40574.1"/>
    </source>
</evidence>
<dbReference type="OrthoDB" id="3816938at2"/>
<dbReference type="SUPFAM" id="SSF48498">
    <property type="entry name" value="Tetracyclin repressor-like, C-terminal domain"/>
    <property type="match status" value="1"/>
</dbReference>
<dbReference type="Proteomes" id="UP000295573">
    <property type="component" value="Unassembled WGS sequence"/>
</dbReference>
<evidence type="ECO:0000259" key="3">
    <source>
        <dbReference type="PROSITE" id="PS50977"/>
    </source>
</evidence>
<reference evidence="4 5" key="1">
    <citation type="journal article" date="2015" name="Stand. Genomic Sci.">
        <title>Genomic Encyclopedia of Bacterial and Archaeal Type Strains, Phase III: the genomes of soil and plant-associated and newly described type strains.</title>
        <authorList>
            <person name="Whitman W.B."/>
            <person name="Woyke T."/>
            <person name="Klenk H.P."/>
            <person name="Zhou Y."/>
            <person name="Lilburn T.G."/>
            <person name="Beck B.J."/>
            <person name="De Vos P."/>
            <person name="Vandamme P."/>
            <person name="Eisen J.A."/>
            <person name="Garrity G."/>
            <person name="Hugenholtz P."/>
            <person name="Kyrpides N.C."/>
        </authorList>
    </citation>
    <scope>NUCLEOTIDE SEQUENCE [LARGE SCALE GENOMIC DNA]</scope>
    <source>
        <strain evidence="4 5">VKM Ac-2541</strain>
    </source>
</reference>
<sequence>MDQKLLAVAVELLDEEGWPALNLDRIADRARVSRATVWRHGVTRGSVEAVLRAQLVRDYRDSLWGPLTMDGTGQERLTAALRALCDVSERNLPLLAHTDEAFHGPALDAMGIELDYFGPWFRILEAGAADGTLDPVPDPERYVTALTNLVVLSYVHLRALHGDYGWQPEETREYLVKLVAEGYLPRDGA</sequence>
<proteinExistence type="predicted"/>